<feature type="region of interest" description="Disordered" evidence="5">
    <location>
        <begin position="1027"/>
        <end position="1060"/>
    </location>
</feature>
<feature type="region of interest" description="Disordered" evidence="5">
    <location>
        <begin position="1283"/>
        <end position="1302"/>
    </location>
</feature>
<feature type="transmembrane region" description="Helical" evidence="6">
    <location>
        <begin position="41"/>
        <end position="63"/>
    </location>
</feature>
<feature type="transmembrane region" description="Helical" evidence="6">
    <location>
        <begin position="1970"/>
        <end position="1990"/>
    </location>
</feature>
<dbReference type="Pfam" id="PF14197">
    <property type="entry name" value="Cep57_CLD_2"/>
    <property type="match status" value="1"/>
</dbReference>
<feature type="compositionally biased region" description="Polar residues" evidence="5">
    <location>
        <begin position="337"/>
        <end position="349"/>
    </location>
</feature>
<proteinExistence type="predicted"/>
<dbReference type="Pfam" id="PF07690">
    <property type="entry name" value="MFS_1"/>
    <property type="match status" value="1"/>
</dbReference>
<evidence type="ECO:0000259" key="8">
    <source>
        <dbReference type="Pfam" id="PF14197"/>
    </source>
</evidence>
<evidence type="ECO:0008006" key="11">
    <source>
        <dbReference type="Google" id="ProtNLM"/>
    </source>
</evidence>
<feature type="compositionally biased region" description="Polar residues" evidence="5">
    <location>
        <begin position="1046"/>
        <end position="1057"/>
    </location>
</feature>
<keyword evidence="3" id="KW-0963">Cytoplasm</keyword>
<dbReference type="PANTHER" id="PTHR19336">
    <property type="entry name" value="UNCHARACTERIZED DUF1167"/>
    <property type="match status" value="1"/>
</dbReference>
<dbReference type="Proteomes" id="UP000248817">
    <property type="component" value="Unassembled WGS sequence"/>
</dbReference>
<evidence type="ECO:0000256" key="5">
    <source>
        <dbReference type="SAM" id="MobiDB-lite"/>
    </source>
</evidence>
<dbReference type="InterPro" id="IPR011701">
    <property type="entry name" value="MFS"/>
</dbReference>
<keyword evidence="6" id="KW-0472">Membrane</keyword>
<feature type="compositionally biased region" description="Basic and acidic residues" evidence="5">
    <location>
        <begin position="835"/>
        <end position="857"/>
    </location>
</feature>
<feature type="region of interest" description="Disordered" evidence="5">
    <location>
        <begin position="11"/>
        <end position="32"/>
    </location>
</feature>
<dbReference type="GO" id="GO:0022857">
    <property type="term" value="F:transmembrane transporter activity"/>
    <property type="evidence" value="ECO:0007669"/>
    <property type="project" value="InterPro"/>
</dbReference>
<sequence>MYIPDDLRHFGVRQNGPASDPNTEKSSDNGGDHTTNKKNNIFIICAACIIFVLSFILMLYFVLRTLRRMDCRPKYIPGKFLKDRWNRWNVGVTYGQVPDGSSNNNPGNATTEAPPEGGSEMHTTNTAVRRETSIRSIITLPPYSASPKPTEQVIAREGEREGMDVVVEFPETAEEEEERRENLMESLYQIRLQRRHELAEREQRRQERREARAQGDHARLEQLRMQSRARAQSRSSANASNSTLSATLAESQGRGRDRRISSVSYAEVGYVRHDGSRVRASSPDSDRRPLLTDATGMGSEAADRSSGSILTGIHSRGESYSSFQSGATTISEADTLTQVRSHATSTHSLGQPIPGPEDGGDVGALHIPPPDYEDLDWGDAPPYQSPIAERGEHAPQLRELTPLPTIHIDAASPISNTPTTPNPLRAEEVSATHAPLVEGPAEDRPLVELSMDGHSVTDGPHTRDMSREATTNSFASFGSDFDPEHEALESTKDIGRSPRLPNMHSSARNRREVQQDEEPDYAFNTSTFEQYLPNFSPVGTSEEEMDHDDDDSISIEAGRGPVKPARRLDDSRNSYMSIENSIRSSSPAIRLDYPTTNTPQKSALRSAPKRAASESLRKDAQIRRASLAQKENLDPKAARKDQRRTLSEFHAKVRDSYEGSLLEDERPSAVANNTRPTRFGNPNLSHQIADAVEKASQEAYAREMRRGKAAASSRSMHNTAGDTATQQSFLLPDLPNLSELVSGVYEDGTPVYARQNRPRTTRFVSPLHDAMDVSLTREHIPLDAVPIPEDEKALFVSLRLLQDKVAELERAKFDAERRVEEMRQENASLKTSKSRGKEKVSRTKSYESEEEDYRKDRLARENQKLGAANLALQNKLDMIERKAEIQETALKRLNRERDMAVSQLGVSYLESQDLKNEVEALRQENTELKSQLVKLASGSKDQDETYESEQSSATEISDEDSQLDTQASRNLSKSTRDLTSKSSRSRSKAGRQGQSSTKISTQVDKEIARLERERAEEALFSLDLSQSKERSRLRAEKSRSKPRTSDAASKKQSNTGKQRVKRVVVEEIDVSEPVNSTGEVTNNTKKSSVAEQDLTLLSFVDEREIAQLRKTLEEERLARKKRQATAIKELTGDETGNTTRQSVAKPGLPRKSSLKESKGLPARPASAMGDLTATSKASMVEGDSNLSVPVERPRRHSDHAATTATPRRRRRMAEEMTSAFILPDITLNPASLVDNLTKLPEATQRALDSATQHNGKNCTVCKRVMPGDSCDHSVETVKVPKPVPVSERMPEPSVLNEDPTMRPAQSPEIALATVLKALEDELAHLKIQLVAYQGAYNKLDASLSKRQRKSLGEKIEKLLKDIDMKADQIYALYDVLEGQKQDGREMTEQEMEVTLQSIGIDTGAGPTGNLTAASIKSSHKAAETDFDDDDDDDELPWEGFESTMELTGRISFQAYRNTLFSLLMTSPQLHHDHHNRSSGDVDVPTDATEVSKAAYLHRDPSHEGSESLGPASPSDHHTLEDEGSYNTAIHDDSSVQTRILAPPAEIIPSRRLSIDIANSSDGDSSDDASDDDDGTEGPTGPSSEKPVTWASLPNKGQLAILTFARLSEPLTQTSLQAYMFYQLKSFDPSLPDSTISAQAGVLQGSFTAAQFLTAVWWGRLADADWMGRKRVLLIGLFGTCISCLGFGFAHSFAAAVVFRTLGGCLNSNVGVMRTMISEIIEEKKYQSRAFLLLPMCFNIGVIIGPVLGGALADPLNSYPEFFGPGTFLGGTDGVHWMRRWPYALPNLLSATYIFASFWAVFLGLNETHEIARYRDDWGRKLGRTITKFFSRRRSRYYRRLRTHPDNESIYIDGSVTSMSAPPSPIRSRARPRPKRPSFWQIWTPNVLLTLLVQFLLAFHTSAFNSMTFTFLPTPRAPEDSRKGFFHFSGGLGLPSSRVGMATAIIGIIGLPLQIFIYPRVQGYLGTLTSFRTFLPFSPLAYALMPFLLVLPRVPWMVWPAFTIVVGLQVISRTFALPAAVILVNNCVTDASVLGTIHGVAQSISSGARTLGPMIGGWGLGLGLEHNFVGGIWWALALEALIGWFALFMIYEGKGIERKKVLEEEEEEDGFDERR</sequence>
<feature type="region of interest" description="Disordered" evidence="5">
    <location>
        <begin position="935"/>
        <end position="1004"/>
    </location>
</feature>
<keyword evidence="6" id="KW-1133">Transmembrane helix</keyword>
<feature type="region of interest" description="Disordered" evidence="5">
    <location>
        <begin position="1551"/>
        <end position="1589"/>
    </location>
</feature>
<feature type="compositionally biased region" description="Basic and acidic residues" evidence="5">
    <location>
        <begin position="201"/>
        <end position="222"/>
    </location>
</feature>
<feature type="region of interest" description="Disordered" evidence="5">
    <location>
        <begin position="1496"/>
        <end position="1522"/>
    </location>
</feature>
<feature type="compositionally biased region" description="Basic and acidic residues" evidence="5">
    <location>
        <begin position="1027"/>
        <end position="1039"/>
    </location>
</feature>
<feature type="transmembrane region" description="Helical" evidence="6">
    <location>
        <begin position="1878"/>
        <end position="1898"/>
    </location>
</feature>
<evidence type="ECO:0000313" key="10">
    <source>
        <dbReference type="Proteomes" id="UP000248817"/>
    </source>
</evidence>
<keyword evidence="6" id="KW-0812">Transmembrane</keyword>
<evidence type="ECO:0000256" key="6">
    <source>
        <dbReference type="SAM" id="Phobius"/>
    </source>
</evidence>
<feature type="compositionally biased region" description="Polar residues" evidence="5">
    <location>
        <begin position="99"/>
        <end position="111"/>
    </location>
</feature>
<feature type="compositionally biased region" description="Basic and acidic residues" evidence="5">
    <location>
        <begin position="22"/>
        <end position="32"/>
    </location>
</feature>
<evidence type="ECO:0000256" key="1">
    <source>
        <dbReference type="ARBA" id="ARBA00004141"/>
    </source>
</evidence>
<evidence type="ECO:0000256" key="3">
    <source>
        <dbReference type="ARBA" id="ARBA00022490"/>
    </source>
</evidence>
<feature type="transmembrane region" description="Helical" evidence="6">
    <location>
        <begin position="2070"/>
        <end position="2090"/>
    </location>
</feature>
<keyword evidence="4" id="KW-0206">Cytoskeleton</keyword>
<dbReference type="InterPro" id="IPR051756">
    <property type="entry name" value="Centrosomal_MT-associated"/>
</dbReference>
<feature type="compositionally biased region" description="Acidic residues" evidence="5">
    <location>
        <begin position="1563"/>
        <end position="1575"/>
    </location>
</feature>
<feature type="compositionally biased region" description="Basic and acidic residues" evidence="5">
    <location>
        <begin position="631"/>
        <end position="646"/>
    </location>
</feature>
<dbReference type="PANTHER" id="PTHR19336:SF9">
    <property type="entry name" value="SPINDLE POLE BODY PROTEIN PPC89"/>
    <property type="match status" value="1"/>
</dbReference>
<feature type="compositionally biased region" description="Polar residues" evidence="5">
    <location>
        <begin position="594"/>
        <end position="603"/>
    </location>
</feature>
<evidence type="ECO:0000313" key="9">
    <source>
        <dbReference type="EMBL" id="PYI28335.1"/>
    </source>
</evidence>
<feature type="compositionally biased region" description="Basic and acidic residues" evidence="5">
    <location>
        <begin position="658"/>
        <end position="667"/>
    </location>
</feature>
<dbReference type="EMBL" id="KZ825550">
    <property type="protein sequence ID" value="PYI28335.1"/>
    <property type="molecule type" value="Genomic_DNA"/>
</dbReference>
<feature type="transmembrane region" description="Helical" evidence="6">
    <location>
        <begin position="1782"/>
        <end position="1804"/>
    </location>
</feature>
<feature type="transmembrane region" description="Helical" evidence="6">
    <location>
        <begin position="1938"/>
        <end position="1958"/>
    </location>
</feature>
<gene>
    <name evidence="9" type="ORF">BP00DRAFT_351402</name>
</gene>
<feature type="region of interest" description="Disordered" evidence="5">
    <location>
        <begin position="276"/>
        <end position="313"/>
    </location>
</feature>
<comment type="subcellular location">
    <subcellularLocation>
        <location evidence="2">Cytoplasm</location>
        <location evidence="2">Cytoskeleton</location>
        <location evidence="2">Microtubule organizing center</location>
    </subcellularLocation>
    <subcellularLocation>
        <location evidence="1">Membrane</location>
        <topology evidence="1">Multi-pass membrane protein</topology>
    </subcellularLocation>
</comment>
<feature type="compositionally biased region" description="Polar residues" evidence="5">
    <location>
        <begin position="670"/>
        <end position="683"/>
    </location>
</feature>
<feature type="transmembrane region" description="Helical" evidence="6">
    <location>
        <begin position="1728"/>
        <end position="1752"/>
    </location>
</feature>
<feature type="region of interest" description="Disordered" evidence="5">
    <location>
        <begin position="658"/>
        <end position="683"/>
    </location>
</feature>
<feature type="compositionally biased region" description="Basic and acidic residues" evidence="5">
    <location>
        <begin position="611"/>
        <end position="622"/>
    </location>
</feature>
<dbReference type="InterPro" id="IPR024957">
    <property type="entry name" value="Cep57_MT-bd_dom"/>
</dbReference>
<keyword evidence="10" id="KW-1185">Reference proteome</keyword>
<feature type="region of interest" description="Disordered" evidence="5">
    <location>
        <begin position="96"/>
        <end position="129"/>
    </location>
</feature>
<feature type="region of interest" description="Disordered" evidence="5">
    <location>
        <begin position="337"/>
        <end position="373"/>
    </location>
</feature>
<dbReference type="Gene3D" id="1.20.1250.20">
    <property type="entry name" value="MFS general substrate transporter like domains"/>
    <property type="match status" value="1"/>
</dbReference>
<dbReference type="GO" id="GO:0008017">
    <property type="term" value="F:microtubule binding"/>
    <property type="evidence" value="ECO:0007669"/>
    <property type="project" value="InterPro"/>
</dbReference>
<dbReference type="SUPFAM" id="SSF103473">
    <property type="entry name" value="MFS general substrate transporter"/>
    <property type="match status" value="1"/>
</dbReference>
<feature type="domain" description="Cep57 centrosome microtubule-binding" evidence="7">
    <location>
        <begin position="1299"/>
        <end position="1375"/>
    </location>
</feature>
<dbReference type="Pfam" id="PF06657">
    <property type="entry name" value="Cep57_MT_bd"/>
    <property type="match status" value="1"/>
</dbReference>
<dbReference type="GO" id="GO:0005815">
    <property type="term" value="C:microtubule organizing center"/>
    <property type="evidence" value="ECO:0007669"/>
    <property type="project" value="UniProtKB-SubCell"/>
</dbReference>
<dbReference type="GO" id="GO:0016020">
    <property type="term" value="C:membrane"/>
    <property type="evidence" value="ECO:0007669"/>
    <property type="project" value="UniProtKB-SubCell"/>
</dbReference>
<organism evidence="9 10">
    <name type="scientific">Aspergillus indologenus CBS 114.80</name>
    <dbReference type="NCBI Taxonomy" id="1450541"/>
    <lineage>
        <taxon>Eukaryota</taxon>
        <taxon>Fungi</taxon>
        <taxon>Dikarya</taxon>
        <taxon>Ascomycota</taxon>
        <taxon>Pezizomycotina</taxon>
        <taxon>Eurotiomycetes</taxon>
        <taxon>Eurotiomycetidae</taxon>
        <taxon>Eurotiales</taxon>
        <taxon>Aspergillaceae</taxon>
        <taxon>Aspergillus</taxon>
        <taxon>Aspergillus subgen. Circumdati</taxon>
    </lineage>
</organism>
<name>A0A2V5HV29_9EURO</name>
<feature type="domain" description="PPC89 centrosome localisation" evidence="8">
    <location>
        <begin position="867"/>
        <end position="930"/>
    </location>
</feature>
<feature type="compositionally biased region" description="Acidic residues" evidence="5">
    <location>
        <begin position="541"/>
        <end position="553"/>
    </location>
</feature>
<feature type="region of interest" description="Disordered" evidence="5">
    <location>
        <begin position="489"/>
        <end position="646"/>
    </location>
</feature>
<dbReference type="InterPro" id="IPR036259">
    <property type="entry name" value="MFS_trans_sf"/>
</dbReference>
<feature type="region of interest" description="Disordered" evidence="5">
    <location>
        <begin position="201"/>
        <end position="260"/>
    </location>
</feature>
<reference evidence="9 10" key="1">
    <citation type="submission" date="2018-02" db="EMBL/GenBank/DDBJ databases">
        <title>The genomes of Aspergillus section Nigri reveals drivers in fungal speciation.</title>
        <authorList>
            <consortium name="DOE Joint Genome Institute"/>
            <person name="Vesth T.C."/>
            <person name="Nybo J."/>
            <person name="Theobald S."/>
            <person name="Brandl J."/>
            <person name="Frisvad J.C."/>
            <person name="Nielsen K.F."/>
            <person name="Lyhne E.K."/>
            <person name="Kogle M.E."/>
            <person name="Kuo A."/>
            <person name="Riley R."/>
            <person name="Clum A."/>
            <person name="Nolan M."/>
            <person name="Lipzen A."/>
            <person name="Salamov A."/>
            <person name="Henrissat B."/>
            <person name="Wiebenga A."/>
            <person name="De vries R.P."/>
            <person name="Grigoriev I.V."/>
            <person name="Mortensen U.H."/>
            <person name="Andersen M.R."/>
            <person name="Baker S.E."/>
        </authorList>
    </citation>
    <scope>NUCLEOTIDE SEQUENCE [LARGE SCALE GENOMIC DNA]</scope>
    <source>
        <strain evidence="9 10">CBS 114.80</strain>
    </source>
</reference>
<feature type="compositionally biased region" description="Basic and acidic residues" evidence="5">
    <location>
        <begin position="1496"/>
        <end position="1505"/>
    </location>
</feature>
<evidence type="ECO:0000256" key="4">
    <source>
        <dbReference type="ARBA" id="ARBA00023212"/>
    </source>
</evidence>
<feature type="compositionally biased region" description="Polar residues" evidence="5">
    <location>
        <begin position="573"/>
        <end position="587"/>
    </location>
</feature>
<feature type="compositionally biased region" description="Low complexity" evidence="5">
    <location>
        <begin position="226"/>
        <end position="249"/>
    </location>
</feature>
<feature type="region of interest" description="Disordered" evidence="5">
    <location>
        <begin position="1130"/>
        <end position="1210"/>
    </location>
</feature>
<protein>
    <recommendedName>
        <fullName evidence="11">Major facilitator superfamily (MFS) profile domain-containing protein</fullName>
    </recommendedName>
</protein>
<accession>A0A2V5HV29</accession>
<dbReference type="InterPro" id="IPR025925">
    <property type="entry name" value="PPC89_CLD"/>
</dbReference>
<evidence type="ECO:0000259" key="7">
    <source>
        <dbReference type="Pfam" id="PF06657"/>
    </source>
</evidence>
<dbReference type="CDD" id="cd17330">
    <property type="entry name" value="MFS_SLC46_TetA_like"/>
    <property type="match status" value="1"/>
</dbReference>
<feature type="region of interest" description="Disordered" evidence="5">
    <location>
        <begin position="817"/>
        <end position="857"/>
    </location>
</feature>
<evidence type="ECO:0000256" key="2">
    <source>
        <dbReference type="ARBA" id="ARBA00004267"/>
    </source>
</evidence>
<feature type="transmembrane region" description="Helical" evidence="6">
    <location>
        <begin position="1671"/>
        <end position="1690"/>
    </location>
</feature>